<proteinExistence type="inferred from homology"/>
<dbReference type="KEGG" id="bcoh:BC6307_02705"/>
<evidence type="ECO:0000256" key="3">
    <source>
        <dbReference type="RuleBase" id="RU000363"/>
    </source>
</evidence>
<dbReference type="CDD" id="cd05233">
    <property type="entry name" value="SDR_c"/>
    <property type="match status" value="1"/>
</dbReference>
<dbReference type="EMBL" id="CP018866">
    <property type="protein sequence ID" value="AST90270.1"/>
    <property type="molecule type" value="Genomic_DNA"/>
</dbReference>
<keyword evidence="2" id="KW-0560">Oxidoreductase</keyword>
<accession>A0A223KL98</accession>
<sequence>MNTILITGAGTGLGKELALAYAKKGNTIILTGRKLLPLKEVQLLIEEMGGHAEVYTIDITNISELEHSVHKILKHHNVNFLINNAGIGSFGPFTELSLEEIETMINTNVKGTIYMTKIVLPHLLKHRNGKVFNIISTAGQKGKVNESVYVASKFAIRGFTESLQKELEGKLNIKAVYMGGMDTPFWEKSDHIKDKSRLRSPKEIAEKIIKEDENGTDDIFV</sequence>
<gene>
    <name evidence="4" type="ORF">BC6307_02705</name>
</gene>
<evidence type="ECO:0000256" key="1">
    <source>
        <dbReference type="ARBA" id="ARBA00006484"/>
    </source>
</evidence>
<dbReference type="RefSeq" id="WP_066421436.1">
    <property type="nucleotide sequence ID" value="NZ_CP018866.1"/>
</dbReference>
<dbReference type="PANTHER" id="PTHR44196">
    <property type="entry name" value="DEHYDROGENASE/REDUCTASE SDR FAMILY MEMBER 7B"/>
    <property type="match status" value="1"/>
</dbReference>
<dbReference type="GO" id="GO:0016020">
    <property type="term" value="C:membrane"/>
    <property type="evidence" value="ECO:0007669"/>
    <property type="project" value="TreeGrafter"/>
</dbReference>
<dbReference type="Gene3D" id="3.40.50.720">
    <property type="entry name" value="NAD(P)-binding Rossmann-like Domain"/>
    <property type="match status" value="1"/>
</dbReference>
<dbReference type="InterPro" id="IPR002347">
    <property type="entry name" value="SDR_fam"/>
</dbReference>
<dbReference type="Proteomes" id="UP000215224">
    <property type="component" value="Chromosome"/>
</dbReference>
<dbReference type="Pfam" id="PF00106">
    <property type="entry name" value="adh_short"/>
    <property type="match status" value="1"/>
</dbReference>
<dbReference type="PRINTS" id="PR00080">
    <property type="entry name" value="SDRFAMILY"/>
</dbReference>
<dbReference type="GO" id="GO:0016491">
    <property type="term" value="F:oxidoreductase activity"/>
    <property type="evidence" value="ECO:0007669"/>
    <property type="project" value="UniProtKB-KW"/>
</dbReference>
<name>A0A223KL98_9BACI</name>
<organism evidence="4 5">
    <name type="scientific">Sutcliffiella cohnii</name>
    <dbReference type="NCBI Taxonomy" id="33932"/>
    <lineage>
        <taxon>Bacteria</taxon>
        <taxon>Bacillati</taxon>
        <taxon>Bacillota</taxon>
        <taxon>Bacilli</taxon>
        <taxon>Bacillales</taxon>
        <taxon>Bacillaceae</taxon>
        <taxon>Sutcliffiella</taxon>
    </lineage>
</organism>
<protein>
    <submittedName>
        <fullName evidence="4">Short-chain dehydrogenase</fullName>
    </submittedName>
</protein>
<comment type="similarity">
    <text evidence="1 3">Belongs to the short-chain dehydrogenases/reductases (SDR) family.</text>
</comment>
<dbReference type="SUPFAM" id="SSF51735">
    <property type="entry name" value="NAD(P)-binding Rossmann-fold domains"/>
    <property type="match status" value="1"/>
</dbReference>
<dbReference type="InterPro" id="IPR020904">
    <property type="entry name" value="Sc_DH/Rdtase_CS"/>
</dbReference>
<dbReference type="PROSITE" id="PS00061">
    <property type="entry name" value="ADH_SHORT"/>
    <property type="match status" value="1"/>
</dbReference>
<evidence type="ECO:0000313" key="5">
    <source>
        <dbReference type="Proteomes" id="UP000215224"/>
    </source>
</evidence>
<dbReference type="PRINTS" id="PR00081">
    <property type="entry name" value="GDHRDH"/>
</dbReference>
<dbReference type="PANTHER" id="PTHR44196:SF1">
    <property type="entry name" value="DEHYDROGENASE_REDUCTASE SDR FAMILY MEMBER 7B"/>
    <property type="match status" value="1"/>
</dbReference>
<evidence type="ECO:0000256" key="2">
    <source>
        <dbReference type="ARBA" id="ARBA00023002"/>
    </source>
</evidence>
<evidence type="ECO:0000313" key="4">
    <source>
        <dbReference type="EMBL" id="AST90270.1"/>
    </source>
</evidence>
<dbReference type="AlphaFoldDB" id="A0A223KL98"/>
<reference evidence="4 5" key="1">
    <citation type="submission" date="2016-12" db="EMBL/GenBank/DDBJ databases">
        <title>The whole genome sequencing and assembly of Bacillus cohnii DSM 6307T strain.</title>
        <authorList>
            <person name="Lee Y.-J."/>
            <person name="Yi H."/>
            <person name="Bahn Y.-S."/>
            <person name="Kim J.F."/>
            <person name="Lee D.-W."/>
        </authorList>
    </citation>
    <scope>NUCLEOTIDE SEQUENCE [LARGE SCALE GENOMIC DNA]</scope>
    <source>
        <strain evidence="4 5">DSM 6307</strain>
    </source>
</reference>
<keyword evidence="5" id="KW-1185">Reference proteome</keyword>
<dbReference type="STRING" id="1314751.GCA_001591425_04784"/>
<dbReference type="InterPro" id="IPR036291">
    <property type="entry name" value="NAD(P)-bd_dom_sf"/>
</dbReference>